<dbReference type="InterPro" id="IPR008327">
    <property type="entry name" value="Sig_transdc_resp-reg_antiterm"/>
</dbReference>
<comment type="caution">
    <text evidence="1">Lacks conserved residue(s) required for the propagation of feature annotation.</text>
</comment>
<gene>
    <name evidence="4" type="ORF">AVDCRST_MAG67-3389</name>
</gene>
<evidence type="ECO:0000313" key="4">
    <source>
        <dbReference type="EMBL" id="CAA9521313.1"/>
    </source>
</evidence>
<reference evidence="4" key="1">
    <citation type="submission" date="2020-02" db="EMBL/GenBank/DDBJ databases">
        <authorList>
            <person name="Meier V. D."/>
        </authorList>
    </citation>
    <scope>NUCLEOTIDE SEQUENCE</scope>
    <source>
        <strain evidence="4">AVDCRST_MAG67</strain>
    </source>
</reference>
<accession>A0A6J4TFH8</accession>
<dbReference type="PROSITE" id="PS50921">
    <property type="entry name" value="ANTAR"/>
    <property type="match status" value="1"/>
</dbReference>
<evidence type="ECO:0000256" key="1">
    <source>
        <dbReference type="PROSITE-ProRule" id="PRU00169"/>
    </source>
</evidence>
<dbReference type="AlphaFoldDB" id="A0A6J4TFH8"/>
<evidence type="ECO:0000259" key="3">
    <source>
        <dbReference type="PROSITE" id="PS50921"/>
    </source>
</evidence>
<feature type="domain" description="Response regulatory" evidence="2">
    <location>
        <begin position="11"/>
        <end position="125"/>
    </location>
</feature>
<evidence type="ECO:0008006" key="5">
    <source>
        <dbReference type="Google" id="ProtNLM"/>
    </source>
</evidence>
<dbReference type="InterPro" id="IPR001789">
    <property type="entry name" value="Sig_transdc_resp-reg_receiver"/>
</dbReference>
<dbReference type="Gene3D" id="1.10.10.10">
    <property type="entry name" value="Winged helix-like DNA-binding domain superfamily/Winged helix DNA-binding domain"/>
    <property type="match status" value="1"/>
</dbReference>
<organism evidence="4">
    <name type="scientific">uncultured Solirubrobacteraceae bacterium</name>
    <dbReference type="NCBI Taxonomy" id="1162706"/>
    <lineage>
        <taxon>Bacteria</taxon>
        <taxon>Bacillati</taxon>
        <taxon>Actinomycetota</taxon>
        <taxon>Thermoleophilia</taxon>
        <taxon>Solirubrobacterales</taxon>
        <taxon>Solirubrobacteraceae</taxon>
        <taxon>environmental samples</taxon>
    </lineage>
</organism>
<name>A0A6J4TFH8_9ACTN</name>
<sequence>MAEEPHTKSLRILAADEDEETLKATDELLAGLGHTVAAHAVDVRQAANLIASEDPDISIVVVDDDDEHALELIEEICEYARGPLIVLLGGHAPSFVRSATERGIDAFARPQFEDEVQGAIDLAMRRHGDKQRLTEQVEQLESALERRGTIERAKGILMERHGVDERDAFELMRQQARRSNRRVIELAHAVAEGHSLLPNRAD</sequence>
<feature type="domain" description="ANTAR" evidence="3">
    <location>
        <begin position="130"/>
        <end position="191"/>
    </location>
</feature>
<dbReference type="Pfam" id="PF03861">
    <property type="entry name" value="ANTAR"/>
    <property type="match status" value="1"/>
</dbReference>
<dbReference type="GO" id="GO:0003723">
    <property type="term" value="F:RNA binding"/>
    <property type="evidence" value="ECO:0007669"/>
    <property type="project" value="InterPro"/>
</dbReference>
<proteinExistence type="predicted"/>
<dbReference type="InterPro" id="IPR011006">
    <property type="entry name" value="CheY-like_superfamily"/>
</dbReference>
<dbReference type="PIRSF" id="PIRSF036382">
    <property type="entry name" value="RR_antiterm"/>
    <property type="match status" value="1"/>
</dbReference>
<dbReference type="PROSITE" id="PS50110">
    <property type="entry name" value="RESPONSE_REGULATORY"/>
    <property type="match status" value="1"/>
</dbReference>
<dbReference type="GO" id="GO:0000160">
    <property type="term" value="P:phosphorelay signal transduction system"/>
    <property type="evidence" value="ECO:0007669"/>
    <property type="project" value="InterPro"/>
</dbReference>
<protein>
    <recommendedName>
        <fullName evidence="5">Response regulator NasT</fullName>
    </recommendedName>
</protein>
<evidence type="ECO:0000259" key="2">
    <source>
        <dbReference type="PROSITE" id="PS50110"/>
    </source>
</evidence>
<dbReference type="EMBL" id="CADCVQ010000144">
    <property type="protein sequence ID" value="CAA9521313.1"/>
    <property type="molecule type" value="Genomic_DNA"/>
</dbReference>
<dbReference type="InterPro" id="IPR036388">
    <property type="entry name" value="WH-like_DNA-bd_sf"/>
</dbReference>
<dbReference type="Gene3D" id="3.40.50.2300">
    <property type="match status" value="1"/>
</dbReference>
<dbReference type="SMART" id="SM01012">
    <property type="entry name" value="ANTAR"/>
    <property type="match status" value="1"/>
</dbReference>
<dbReference type="InterPro" id="IPR005561">
    <property type="entry name" value="ANTAR"/>
</dbReference>
<dbReference type="SUPFAM" id="SSF52172">
    <property type="entry name" value="CheY-like"/>
    <property type="match status" value="1"/>
</dbReference>